<sequence length="198" mass="21260">MCSSDCFLAVLAVLFPPIAVWVKRGVCSADGIINIALLCLGYLPGLLHAWYIIAKYPDPYSYTYEPIEGGNQRVYYYTATYPSVASHSQPSYAPQQQGCHHHSHQHGQDRPQSPRSQTRPQTYGTTAAAPPPVASSSSPARPVTETAAVDTHKPTPPPQDNLPVANGMDHGEGSSAGPSQPPPSYSDVVKGDYKIQTA</sequence>
<proteinExistence type="inferred from homology"/>
<evidence type="ECO:0000256" key="5">
    <source>
        <dbReference type="ARBA" id="ARBA00023136"/>
    </source>
</evidence>
<dbReference type="InterPro" id="IPR000612">
    <property type="entry name" value="PMP3"/>
</dbReference>
<dbReference type="PROSITE" id="PS01309">
    <property type="entry name" value="UPF0057"/>
    <property type="match status" value="1"/>
</dbReference>
<evidence type="ECO:0008006" key="10">
    <source>
        <dbReference type="Google" id="ProtNLM"/>
    </source>
</evidence>
<dbReference type="AlphaFoldDB" id="A0AAV9VQL3"/>
<evidence type="ECO:0000256" key="4">
    <source>
        <dbReference type="ARBA" id="ARBA00022989"/>
    </source>
</evidence>
<feature type="region of interest" description="Disordered" evidence="6">
    <location>
        <begin position="87"/>
        <end position="198"/>
    </location>
</feature>
<gene>
    <name evidence="8" type="ORF">TWF481_003476</name>
</gene>
<keyword evidence="4 7" id="KW-1133">Transmembrane helix</keyword>
<accession>A0AAV9VQL3</accession>
<keyword evidence="3 7" id="KW-0812">Transmembrane</keyword>
<dbReference type="GO" id="GO:0016020">
    <property type="term" value="C:membrane"/>
    <property type="evidence" value="ECO:0007669"/>
    <property type="project" value="UniProtKB-SubCell"/>
</dbReference>
<dbReference type="Proteomes" id="UP001370758">
    <property type="component" value="Unassembled WGS sequence"/>
</dbReference>
<protein>
    <recommendedName>
        <fullName evidence="10">Stress response RCI peptide</fullName>
    </recommendedName>
</protein>
<keyword evidence="9" id="KW-1185">Reference proteome</keyword>
<evidence type="ECO:0000256" key="7">
    <source>
        <dbReference type="SAM" id="Phobius"/>
    </source>
</evidence>
<dbReference type="EMBL" id="JAVHJL010000013">
    <property type="protein sequence ID" value="KAK6495458.1"/>
    <property type="molecule type" value="Genomic_DNA"/>
</dbReference>
<reference evidence="8 9" key="1">
    <citation type="submission" date="2023-08" db="EMBL/GenBank/DDBJ databases">
        <authorList>
            <person name="Palmer J.M."/>
        </authorList>
    </citation>
    <scope>NUCLEOTIDE SEQUENCE [LARGE SCALE GENOMIC DNA]</scope>
    <source>
        <strain evidence="8 9">TWF481</strain>
    </source>
</reference>
<evidence type="ECO:0000313" key="8">
    <source>
        <dbReference type="EMBL" id="KAK6495458.1"/>
    </source>
</evidence>
<evidence type="ECO:0000313" key="9">
    <source>
        <dbReference type="Proteomes" id="UP001370758"/>
    </source>
</evidence>
<name>A0AAV9VQL3_9PEZI</name>
<comment type="subcellular location">
    <subcellularLocation>
        <location evidence="1">Membrane</location>
    </subcellularLocation>
</comment>
<comment type="caution">
    <text evidence="8">The sequence shown here is derived from an EMBL/GenBank/DDBJ whole genome shotgun (WGS) entry which is preliminary data.</text>
</comment>
<evidence type="ECO:0000256" key="2">
    <source>
        <dbReference type="ARBA" id="ARBA00009530"/>
    </source>
</evidence>
<feature type="transmembrane region" description="Helical" evidence="7">
    <location>
        <begin position="32"/>
        <end position="53"/>
    </location>
</feature>
<evidence type="ECO:0000256" key="1">
    <source>
        <dbReference type="ARBA" id="ARBA00004370"/>
    </source>
</evidence>
<feature type="compositionally biased region" description="Low complexity" evidence="6">
    <location>
        <begin position="134"/>
        <end position="143"/>
    </location>
</feature>
<comment type="similarity">
    <text evidence="2">Belongs to the UPF0057 (PMP3) family.</text>
</comment>
<evidence type="ECO:0000256" key="6">
    <source>
        <dbReference type="SAM" id="MobiDB-lite"/>
    </source>
</evidence>
<dbReference type="PANTHER" id="PTHR21659">
    <property type="entry name" value="HYDROPHOBIC PROTEIN RCI2 LOW TEMPERATURE AND SALT RESPONSIVE PROTEIN LTI6 -RELATED"/>
    <property type="match status" value="1"/>
</dbReference>
<evidence type="ECO:0000256" key="3">
    <source>
        <dbReference type="ARBA" id="ARBA00022692"/>
    </source>
</evidence>
<feature type="compositionally biased region" description="Polar residues" evidence="6">
    <location>
        <begin position="110"/>
        <end position="125"/>
    </location>
</feature>
<dbReference type="Pfam" id="PF01679">
    <property type="entry name" value="Pmp3"/>
    <property type="match status" value="1"/>
</dbReference>
<keyword evidence="5 7" id="KW-0472">Membrane</keyword>
<feature type="compositionally biased region" description="Basic and acidic residues" evidence="6">
    <location>
        <begin position="189"/>
        <end position="198"/>
    </location>
</feature>
<dbReference type="PANTHER" id="PTHR21659:SF57">
    <property type="entry name" value="PLASMA MEMBRANE PROTEOLIPID 31"/>
    <property type="match status" value="1"/>
</dbReference>
<organism evidence="8 9">
    <name type="scientific">Arthrobotrys musiformis</name>
    <dbReference type="NCBI Taxonomy" id="47236"/>
    <lineage>
        <taxon>Eukaryota</taxon>
        <taxon>Fungi</taxon>
        <taxon>Dikarya</taxon>
        <taxon>Ascomycota</taxon>
        <taxon>Pezizomycotina</taxon>
        <taxon>Orbiliomycetes</taxon>
        <taxon>Orbiliales</taxon>
        <taxon>Orbiliaceae</taxon>
        <taxon>Arthrobotrys</taxon>
    </lineage>
</organism>